<dbReference type="InterPro" id="IPR016181">
    <property type="entry name" value="Acyl_CoA_acyltransferase"/>
</dbReference>
<dbReference type="Pfam" id="PF13302">
    <property type="entry name" value="Acetyltransf_3"/>
    <property type="match status" value="1"/>
</dbReference>
<dbReference type="EMBL" id="SLUO01000005">
    <property type="protein sequence ID" value="TCL59055.1"/>
    <property type="molecule type" value="Genomic_DNA"/>
</dbReference>
<comment type="caution">
    <text evidence="2">The sequence shown here is derived from an EMBL/GenBank/DDBJ whole genome shotgun (WGS) entry which is preliminary data.</text>
</comment>
<dbReference type="RefSeq" id="WP_031390632.1">
    <property type="nucleotide sequence ID" value="NZ_JPNB01000001.1"/>
</dbReference>
<reference evidence="2 3" key="1">
    <citation type="submission" date="2019-03" db="EMBL/GenBank/DDBJ databases">
        <title>Genomic Encyclopedia of Type Strains, Phase IV (KMG-IV): sequencing the most valuable type-strain genomes for metagenomic binning, comparative biology and taxonomic classification.</title>
        <authorList>
            <person name="Goeker M."/>
        </authorList>
    </citation>
    <scope>NUCLEOTIDE SEQUENCE [LARGE SCALE GENOMIC DNA]</scope>
    <source>
        <strain evidence="2 3">DSM 100556</strain>
    </source>
</reference>
<dbReference type="STRING" id="1469948.GCA_000732725_01936"/>
<keyword evidence="3" id="KW-1185">Reference proteome</keyword>
<dbReference type="GO" id="GO:0016747">
    <property type="term" value="F:acyltransferase activity, transferring groups other than amino-acyl groups"/>
    <property type="evidence" value="ECO:0007669"/>
    <property type="project" value="InterPro"/>
</dbReference>
<dbReference type="Gene3D" id="3.40.630.30">
    <property type="match status" value="1"/>
</dbReference>
<dbReference type="InterPro" id="IPR051531">
    <property type="entry name" value="N-acetyltransferase"/>
</dbReference>
<evidence type="ECO:0000313" key="2">
    <source>
        <dbReference type="EMBL" id="TCL59055.1"/>
    </source>
</evidence>
<dbReference type="SUPFAM" id="SSF55729">
    <property type="entry name" value="Acyl-CoA N-acyltransferases (Nat)"/>
    <property type="match status" value="1"/>
</dbReference>
<dbReference type="OrthoDB" id="9785602at2"/>
<sequence length="177" mass="20541">MERLETERLILREWSDADAEDLYTYASGDKVGPMAGWKPHENIEESVQIINMFRKNDDTWAIEWKENHAVIGSVGLHRTKRHGISYDAELGYVLSEEYWGRQIAAEAAKAAVTYAFEKMNVTRLAVAHFSDNMQSKRVIQKLGFRFLRYIPEGFTSYDGKKQGDNIYIMGKEDYEQF</sequence>
<keyword evidence="2" id="KW-0808">Transferase</keyword>
<evidence type="ECO:0000259" key="1">
    <source>
        <dbReference type="PROSITE" id="PS51186"/>
    </source>
</evidence>
<dbReference type="AlphaFoldDB" id="A0A4R1R154"/>
<dbReference type="Proteomes" id="UP000295718">
    <property type="component" value="Unassembled WGS sequence"/>
</dbReference>
<organism evidence="2 3">
    <name type="scientific">Kineothrix alysoides</name>
    <dbReference type="NCBI Taxonomy" id="1469948"/>
    <lineage>
        <taxon>Bacteria</taxon>
        <taxon>Bacillati</taxon>
        <taxon>Bacillota</taxon>
        <taxon>Clostridia</taxon>
        <taxon>Lachnospirales</taxon>
        <taxon>Lachnospiraceae</taxon>
        <taxon>Kineothrix</taxon>
    </lineage>
</organism>
<evidence type="ECO:0000313" key="3">
    <source>
        <dbReference type="Proteomes" id="UP000295718"/>
    </source>
</evidence>
<dbReference type="PROSITE" id="PS51186">
    <property type="entry name" value="GNAT"/>
    <property type="match status" value="1"/>
</dbReference>
<gene>
    <name evidence="2" type="ORF">EDD76_105231</name>
</gene>
<dbReference type="InterPro" id="IPR000182">
    <property type="entry name" value="GNAT_dom"/>
</dbReference>
<dbReference type="PANTHER" id="PTHR43792">
    <property type="entry name" value="GNAT FAMILY, PUTATIVE (AFU_ORTHOLOGUE AFUA_3G00765)-RELATED-RELATED"/>
    <property type="match status" value="1"/>
</dbReference>
<proteinExistence type="predicted"/>
<protein>
    <submittedName>
        <fullName evidence="2">RimJ/RimL family protein N-acetyltransferase</fullName>
    </submittedName>
</protein>
<accession>A0A4R1R154</accession>
<name>A0A4R1R154_9FIRM</name>
<feature type="domain" description="N-acetyltransferase" evidence="1">
    <location>
        <begin position="9"/>
        <end position="174"/>
    </location>
</feature>